<reference evidence="1 2" key="1">
    <citation type="journal article" date="2022" name="Allergy">
        <title>Genome assembly and annotation of Periplaneta americana reveal a comprehensive cockroach allergen profile.</title>
        <authorList>
            <person name="Wang L."/>
            <person name="Xiong Q."/>
            <person name="Saelim N."/>
            <person name="Wang L."/>
            <person name="Nong W."/>
            <person name="Wan A.T."/>
            <person name="Shi M."/>
            <person name="Liu X."/>
            <person name="Cao Q."/>
            <person name="Hui J.H.L."/>
            <person name="Sookrung N."/>
            <person name="Leung T.F."/>
            <person name="Tungtrongchitr A."/>
            <person name="Tsui S.K.W."/>
        </authorList>
    </citation>
    <scope>NUCLEOTIDE SEQUENCE [LARGE SCALE GENOMIC DNA]</scope>
    <source>
        <strain evidence="1">PWHHKU_190912</strain>
    </source>
</reference>
<dbReference type="Proteomes" id="UP001148838">
    <property type="component" value="Unassembled WGS sequence"/>
</dbReference>
<name>A0ABQ8SJN0_PERAM</name>
<dbReference type="EMBL" id="JAJSOF020000027">
    <property type="protein sequence ID" value="KAJ4434011.1"/>
    <property type="molecule type" value="Genomic_DNA"/>
</dbReference>
<sequence length="186" mass="21851">MERPRRRWEDNIEMDLREVRYDDRDWIRIHLAHDRERWWAYVLQLLKSSNVKKNNHESVMVATEIIAVEKYGYNYSDFLLLQDMLLTEVVYVTVASIVFMNVLCDKIFKLYTGETSKAGLTQFGTQQCGELRVEREVRDHGLRVILFTVVCVLFYSEMQHGRLDARFASPLQKSEGNIKSAVNPVS</sequence>
<evidence type="ECO:0000313" key="2">
    <source>
        <dbReference type="Proteomes" id="UP001148838"/>
    </source>
</evidence>
<organism evidence="1 2">
    <name type="scientific">Periplaneta americana</name>
    <name type="common">American cockroach</name>
    <name type="synonym">Blatta americana</name>
    <dbReference type="NCBI Taxonomy" id="6978"/>
    <lineage>
        <taxon>Eukaryota</taxon>
        <taxon>Metazoa</taxon>
        <taxon>Ecdysozoa</taxon>
        <taxon>Arthropoda</taxon>
        <taxon>Hexapoda</taxon>
        <taxon>Insecta</taxon>
        <taxon>Pterygota</taxon>
        <taxon>Neoptera</taxon>
        <taxon>Polyneoptera</taxon>
        <taxon>Dictyoptera</taxon>
        <taxon>Blattodea</taxon>
        <taxon>Blattoidea</taxon>
        <taxon>Blattidae</taxon>
        <taxon>Blattinae</taxon>
        <taxon>Periplaneta</taxon>
    </lineage>
</organism>
<gene>
    <name evidence="1" type="ORF">ANN_16330</name>
</gene>
<proteinExistence type="predicted"/>
<comment type="caution">
    <text evidence="1">The sequence shown here is derived from an EMBL/GenBank/DDBJ whole genome shotgun (WGS) entry which is preliminary data.</text>
</comment>
<accession>A0ABQ8SJN0</accession>
<protein>
    <submittedName>
        <fullName evidence="1">Uncharacterized protein</fullName>
    </submittedName>
</protein>
<evidence type="ECO:0000313" key="1">
    <source>
        <dbReference type="EMBL" id="KAJ4434011.1"/>
    </source>
</evidence>
<keyword evidence="2" id="KW-1185">Reference proteome</keyword>